<evidence type="ECO:0000313" key="5">
    <source>
        <dbReference type="EMBL" id="GMH96926.1"/>
    </source>
</evidence>
<dbReference type="OrthoDB" id="36578at2759"/>
<evidence type="ECO:0000256" key="2">
    <source>
        <dbReference type="SAM" id="MobiDB-lite"/>
    </source>
</evidence>
<dbReference type="SUPFAM" id="SSF58038">
    <property type="entry name" value="SNARE fusion complex"/>
    <property type="match status" value="1"/>
</dbReference>
<dbReference type="Proteomes" id="UP001165085">
    <property type="component" value="Unassembled WGS sequence"/>
</dbReference>
<dbReference type="CDD" id="cd15843">
    <property type="entry name" value="R-SNARE"/>
    <property type="match status" value="1"/>
</dbReference>
<dbReference type="EMBL" id="BRXY01000477">
    <property type="protein sequence ID" value="GMH96926.1"/>
    <property type="molecule type" value="Genomic_DNA"/>
</dbReference>
<dbReference type="InterPro" id="IPR042855">
    <property type="entry name" value="V_SNARE_CC"/>
</dbReference>
<gene>
    <name evidence="5" type="ORF">TrST_g6258</name>
</gene>
<keyword evidence="3" id="KW-1133">Transmembrane helix</keyword>
<dbReference type="AlphaFoldDB" id="A0A9W7BSW6"/>
<dbReference type="PRINTS" id="PR00219">
    <property type="entry name" value="SYNAPTOBREVN"/>
</dbReference>
<dbReference type="PROSITE" id="PS50892">
    <property type="entry name" value="V_SNARE"/>
    <property type="match status" value="1"/>
</dbReference>
<dbReference type="Pfam" id="PF00957">
    <property type="entry name" value="Synaptobrevin"/>
    <property type="match status" value="1"/>
</dbReference>
<comment type="caution">
    <text evidence="5">The sequence shown here is derived from an EMBL/GenBank/DDBJ whole genome shotgun (WGS) entry which is preliminary data.</text>
</comment>
<evidence type="ECO:0000256" key="3">
    <source>
        <dbReference type="SAM" id="Phobius"/>
    </source>
</evidence>
<protein>
    <recommendedName>
        <fullName evidence="4">V-SNARE coiled-coil homology domain-containing protein</fullName>
    </recommendedName>
</protein>
<keyword evidence="3" id="KW-0472">Membrane</keyword>
<keyword evidence="3" id="KW-0812">Transmembrane</keyword>
<dbReference type="InterPro" id="IPR016444">
    <property type="entry name" value="Synaptobrevin/VAMP"/>
</dbReference>
<sequence>MSTQPSLFSVILFTLPVQNSVNSGSKDNESGPTLISRYDGSDEFGETRFEDVKEIVRRHPPPIPTLSSTPTPTPSVIVTSSTKFVYSLSASPPGIYCIMLTATTNFDTPKMQEIITRSHEGLVPGGKVKNGYGGKPSDVQSHLKSLFKANCHYVSKISDLNEKLDNVKATMSDNIGVMLENSEKVTAIESTSAELQQQSLVFKKKSTKLKKVLACKNRKMTLIMIALALVIIGIIVAVVVINVKASN</sequence>
<name>A0A9W7BSW6_9STRA</name>
<keyword evidence="1" id="KW-0175">Coiled coil</keyword>
<proteinExistence type="predicted"/>
<evidence type="ECO:0000256" key="1">
    <source>
        <dbReference type="PROSITE-ProRule" id="PRU00290"/>
    </source>
</evidence>
<dbReference type="GO" id="GO:0016192">
    <property type="term" value="P:vesicle-mediated transport"/>
    <property type="evidence" value="ECO:0007669"/>
    <property type="project" value="InterPro"/>
</dbReference>
<keyword evidence="6" id="KW-1185">Reference proteome</keyword>
<evidence type="ECO:0000313" key="6">
    <source>
        <dbReference type="Proteomes" id="UP001165085"/>
    </source>
</evidence>
<dbReference type="GO" id="GO:0016020">
    <property type="term" value="C:membrane"/>
    <property type="evidence" value="ECO:0007669"/>
    <property type="project" value="InterPro"/>
</dbReference>
<organism evidence="5 6">
    <name type="scientific">Triparma strigata</name>
    <dbReference type="NCBI Taxonomy" id="1606541"/>
    <lineage>
        <taxon>Eukaryota</taxon>
        <taxon>Sar</taxon>
        <taxon>Stramenopiles</taxon>
        <taxon>Ochrophyta</taxon>
        <taxon>Bolidophyceae</taxon>
        <taxon>Parmales</taxon>
        <taxon>Triparmaceae</taxon>
        <taxon>Triparma</taxon>
    </lineage>
</organism>
<reference evidence="6" key="1">
    <citation type="journal article" date="2023" name="Commun. Biol.">
        <title>Genome analysis of Parmales, the sister group of diatoms, reveals the evolutionary specialization of diatoms from phago-mixotrophs to photoautotrophs.</title>
        <authorList>
            <person name="Ban H."/>
            <person name="Sato S."/>
            <person name="Yoshikawa S."/>
            <person name="Yamada K."/>
            <person name="Nakamura Y."/>
            <person name="Ichinomiya M."/>
            <person name="Sato N."/>
            <person name="Blanc-Mathieu R."/>
            <person name="Endo H."/>
            <person name="Kuwata A."/>
            <person name="Ogata H."/>
        </authorList>
    </citation>
    <scope>NUCLEOTIDE SEQUENCE [LARGE SCALE GENOMIC DNA]</scope>
    <source>
        <strain evidence="6">NIES 3701</strain>
    </source>
</reference>
<evidence type="ECO:0000259" key="4">
    <source>
        <dbReference type="PROSITE" id="PS50892"/>
    </source>
</evidence>
<dbReference type="Gene3D" id="1.20.5.110">
    <property type="match status" value="1"/>
</dbReference>
<dbReference type="InterPro" id="IPR001388">
    <property type="entry name" value="Synaptobrevin-like"/>
</dbReference>
<feature type="domain" description="V-SNARE coiled-coil homology" evidence="4">
    <location>
        <begin position="156"/>
        <end position="216"/>
    </location>
</feature>
<accession>A0A9W7BSW6</accession>
<dbReference type="PANTHER" id="PTHR45701">
    <property type="entry name" value="SYNAPTOBREVIN FAMILY MEMBER"/>
    <property type="match status" value="1"/>
</dbReference>
<feature type="transmembrane region" description="Helical" evidence="3">
    <location>
        <begin position="220"/>
        <end position="243"/>
    </location>
</feature>
<feature type="compositionally biased region" description="Polar residues" evidence="2">
    <location>
        <begin position="21"/>
        <end position="33"/>
    </location>
</feature>
<feature type="region of interest" description="Disordered" evidence="2">
    <location>
        <begin position="21"/>
        <end position="40"/>
    </location>
</feature>